<dbReference type="AlphaFoldDB" id="R4JWK2"/>
<name>R4JWK2_CLOPA</name>
<feature type="transmembrane region" description="Helical" evidence="2">
    <location>
        <begin position="205"/>
        <end position="238"/>
    </location>
</feature>
<organism evidence="3 4">
    <name type="scientific">Clostridium pasteurianum BC1</name>
    <dbReference type="NCBI Taxonomy" id="86416"/>
    <lineage>
        <taxon>Bacteria</taxon>
        <taxon>Bacillati</taxon>
        <taxon>Bacillota</taxon>
        <taxon>Clostridia</taxon>
        <taxon>Eubacteriales</taxon>
        <taxon>Clostridiaceae</taxon>
        <taxon>Clostridium</taxon>
    </lineage>
</organism>
<dbReference type="GO" id="GO:0005886">
    <property type="term" value="C:plasma membrane"/>
    <property type="evidence" value="ECO:0007669"/>
    <property type="project" value="UniProtKB-SubCell"/>
</dbReference>
<feature type="coiled-coil region" evidence="1">
    <location>
        <begin position="49"/>
        <end position="128"/>
    </location>
</feature>
<sequence length="394" mass="43912">MLGLISNEFIKLWHRKKFIITVIILAALCALFAFADVKFSKLQTPDAQINAYKQAVTSIQNEKNSTKDEKKQAQLQDQIDQLNTQISQLQLSKAADSDNWKDTLNNSIKELKQQRDNASDLTEASSKEYFNKQIITNQYYIDHNIRPEKSGDVSAQSFLQGLITLIGSIFIPIIIAILVADIVSGEYTPPTMKVLLTRPITRNKLLLSKFLSAILSSFAVIIIVELISYVIMGLIFGFGNPLNPVTVGTTYVKAIISTNVGQTSLIPVFGSTSIMPAWQFIILIFLFQLIYIFACSSIFFLLSTILKSSSISMTISILIPIVFIILGQIPYLQKIWPFLFTTYGSSGSVLSNSLAPRLGVTYATPLFSVIFLIAIGIICYIISHLVFRKKDLLL</sequence>
<dbReference type="STRING" id="86416.Clopa_0118"/>
<dbReference type="EMBL" id="CP003261">
    <property type="protein sequence ID" value="AGK95207.1"/>
    <property type="molecule type" value="Genomic_DNA"/>
</dbReference>
<keyword evidence="2" id="KW-1133">Transmembrane helix</keyword>
<keyword evidence="1" id="KW-0175">Coiled coil</keyword>
<evidence type="ECO:0000313" key="3">
    <source>
        <dbReference type="EMBL" id="AGK95207.1"/>
    </source>
</evidence>
<dbReference type="OrthoDB" id="2024038at2"/>
<dbReference type="eggNOG" id="COG1277">
    <property type="taxonomic scope" value="Bacteria"/>
</dbReference>
<feature type="transmembrane region" description="Helical" evidence="2">
    <location>
        <begin position="277"/>
        <end position="302"/>
    </location>
</feature>
<reference evidence="3 4" key="1">
    <citation type="submission" date="2012-01" db="EMBL/GenBank/DDBJ databases">
        <title>Complete sequence of chromosome of Clostridium pasteurianum BC1.</title>
        <authorList>
            <consortium name="US DOE Joint Genome Institute"/>
            <person name="Lucas S."/>
            <person name="Han J."/>
            <person name="Lapidus A."/>
            <person name="Cheng J.-F."/>
            <person name="Goodwin L."/>
            <person name="Pitluck S."/>
            <person name="Peters L."/>
            <person name="Mikhailova N."/>
            <person name="Teshima H."/>
            <person name="Detter J.C."/>
            <person name="Han C."/>
            <person name="Tapia R."/>
            <person name="Land M."/>
            <person name="Hauser L."/>
            <person name="Kyrpides N."/>
            <person name="Ivanova N."/>
            <person name="Pagani I."/>
            <person name="Dunn J."/>
            <person name="Taghavi S."/>
            <person name="Francis A."/>
            <person name="van der Lelie D."/>
            <person name="Woyke T."/>
        </authorList>
    </citation>
    <scope>NUCLEOTIDE SEQUENCE [LARGE SCALE GENOMIC DNA]</scope>
    <source>
        <strain evidence="3 4">BC1</strain>
    </source>
</reference>
<dbReference type="KEGG" id="cpas:Clopa_0118"/>
<dbReference type="PATRIC" id="fig|86416.3.peg.101"/>
<keyword evidence="4" id="KW-1185">Reference proteome</keyword>
<evidence type="ECO:0000256" key="1">
    <source>
        <dbReference type="SAM" id="Coils"/>
    </source>
</evidence>
<accession>R4JWK2</accession>
<dbReference type="Proteomes" id="UP000013523">
    <property type="component" value="Chromosome"/>
</dbReference>
<evidence type="ECO:0000256" key="2">
    <source>
        <dbReference type="SAM" id="Phobius"/>
    </source>
</evidence>
<keyword evidence="2" id="KW-0472">Membrane</keyword>
<dbReference type="Pfam" id="PF12679">
    <property type="entry name" value="ABC2_membrane_2"/>
    <property type="match status" value="1"/>
</dbReference>
<feature type="transmembrane region" description="Helical" evidence="2">
    <location>
        <begin position="158"/>
        <end position="184"/>
    </location>
</feature>
<feature type="transmembrane region" description="Helical" evidence="2">
    <location>
        <begin position="18"/>
        <end position="35"/>
    </location>
</feature>
<dbReference type="PANTHER" id="PTHR37305">
    <property type="entry name" value="INTEGRAL MEMBRANE PROTEIN-RELATED"/>
    <property type="match status" value="1"/>
</dbReference>
<dbReference type="HOGENOM" id="CLU_050687_3_0_9"/>
<gene>
    <name evidence="3" type="ORF">Clopa_0118</name>
</gene>
<keyword evidence="2" id="KW-0812">Transmembrane</keyword>
<feature type="transmembrane region" description="Helical" evidence="2">
    <location>
        <begin position="366"/>
        <end position="387"/>
    </location>
</feature>
<dbReference type="PANTHER" id="PTHR37305:SF1">
    <property type="entry name" value="MEMBRANE PROTEIN"/>
    <property type="match status" value="1"/>
</dbReference>
<evidence type="ECO:0000313" key="4">
    <source>
        <dbReference type="Proteomes" id="UP000013523"/>
    </source>
</evidence>
<proteinExistence type="predicted"/>
<protein>
    <submittedName>
        <fullName evidence="3">ABC-type transport system involved in multi-copper enzyme maturation, permease component</fullName>
    </submittedName>
</protein>
<dbReference type="RefSeq" id="WP_015613534.1">
    <property type="nucleotide sequence ID" value="NC_021182.1"/>
</dbReference>
<feature type="transmembrane region" description="Helical" evidence="2">
    <location>
        <begin position="314"/>
        <end position="332"/>
    </location>
</feature>
<dbReference type="GO" id="GO:0140359">
    <property type="term" value="F:ABC-type transporter activity"/>
    <property type="evidence" value="ECO:0007669"/>
    <property type="project" value="InterPro"/>
</dbReference>